<gene>
    <name evidence="1" type="ORF">L596_025715</name>
</gene>
<dbReference type="EMBL" id="AZBU02000009">
    <property type="protein sequence ID" value="TKR65292.1"/>
    <property type="molecule type" value="Genomic_DNA"/>
</dbReference>
<evidence type="ECO:0000313" key="2">
    <source>
        <dbReference type="Proteomes" id="UP000298663"/>
    </source>
</evidence>
<organism evidence="1 2">
    <name type="scientific">Steinernema carpocapsae</name>
    <name type="common">Entomopathogenic nematode</name>
    <dbReference type="NCBI Taxonomy" id="34508"/>
    <lineage>
        <taxon>Eukaryota</taxon>
        <taxon>Metazoa</taxon>
        <taxon>Ecdysozoa</taxon>
        <taxon>Nematoda</taxon>
        <taxon>Chromadorea</taxon>
        <taxon>Rhabditida</taxon>
        <taxon>Tylenchina</taxon>
        <taxon>Panagrolaimomorpha</taxon>
        <taxon>Strongyloidoidea</taxon>
        <taxon>Steinernematidae</taxon>
        <taxon>Steinernema</taxon>
    </lineage>
</organism>
<keyword evidence="2" id="KW-1185">Reference proteome</keyword>
<comment type="caution">
    <text evidence="1">The sequence shown here is derived from an EMBL/GenBank/DDBJ whole genome shotgun (WGS) entry which is preliminary data.</text>
</comment>
<sequence length="75" mass="8261">MLAESQVTSRSALCFVYAAAENTILASNNDVVVTIYDDRNVNVNVIGLSFASRPLFGGYLESRRRGSSRETDRLC</sequence>
<reference evidence="1 2" key="2">
    <citation type="journal article" date="2019" name="G3 (Bethesda)">
        <title>Hybrid Assembly of the Genome of the Entomopathogenic Nematode Steinernema carpocapsae Identifies the X-Chromosome.</title>
        <authorList>
            <person name="Serra L."/>
            <person name="Macchietto M."/>
            <person name="Macias-Munoz A."/>
            <person name="McGill C.J."/>
            <person name="Rodriguez I.M."/>
            <person name="Rodriguez B."/>
            <person name="Murad R."/>
            <person name="Mortazavi A."/>
        </authorList>
    </citation>
    <scope>NUCLEOTIDE SEQUENCE [LARGE SCALE GENOMIC DNA]</scope>
    <source>
        <strain evidence="1 2">ALL</strain>
    </source>
</reference>
<evidence type="ECO:0000313" key="1">
    <source>
        <dbReference type="EMBL" id="TKR65292.1"/>
    </source>
</evidence>
<dbReference type="Proteomes" id="UP000298663">
    <property type="component" value="Unassembled WGS sequence"/>
</dbReference>
<reference evidence="1 2" key="1">
    <citation type="journal article" date="2015" name="Genome Biol.">
        <title>Comparative genomics of Steinernema reveals deeply conserved gene regulatory networks.</title>
        <authorList>
            <person name="Dillman A.R."/>
            <person name="Macchietto M."/>
            <person name="Porter C.F."/>
            <person name="Rogers A."/>
            <person name="Williams B."/>
            <person name="Antoshechkin I."/>
            <person name="Lee M.M."/>
            <person name="Goodwin Z."/>
            <person name="Lu X."/>
            <person name="Lewis E.E."/>
            <person name="Goodrich-Blair H."/>
            <person name="Stock S.P."/>
            <person name="Adams B.J."/>
            <person name="Sternberg P.W."/>
            <person name="Mortazavi A."/>
        </authorList>
    </citation>
    <scope>NUCLEOTIDE SEQUENCE [LARGE SCALE GENOMIC DNA]</scope>
    <source>
        <strain evidence="1 2">ALL</strain>
    </source>
</reference>
<proteinExistence type="predicted"/>
<protein>
    <submittedName>
        <fullName evidence="1">Uncharacterized protein</fullName>
    </submittedName>
</protein>
<dbReference type="AlphaFoldDB" id="A0A4U5M8T2"/>
<name>A0A4U5M8T2_STECR</name>
<accession>A0A4U5M8T2</accession>